<dbReference type="GO" id="GO:0004527">
    <property type="term" value="F:exonuclease activity"/>
    <property type="evidence" value="ECO:0007669"/>
    <property type="project" value="UniProtKB-KW"/>
</dbReference>
<dbReference type="RefSeq" id="WP_387962365.1">
    <property type="nucleotide sequence ID" value="NZ_JBHSGP010000012.1"/>
</dbReference>
<evidence type="ECO:0000313" key="2">
    <source>
        <dbReference type="EMBL" id="MFC4722115.1"/>
    </source>
</evidence>
<dbReference type="Pfam" id="PF00929">
    <property type="entry name" value="RNase_T"/>
    <property type="match status" value="1"/>
</dbReference>
<feature type="domain" description="GIY-YIG" evidence="1">
    <location>
        <begin position="195"/>
        <end position="271"/>
    </location>
</feature>
<dbReference type="InterPro" id="IPR012337">
    <property type="entry name" value="RNaseH-like_sf"/>
</dbReference>
<dbReference type="InterPro" id="IPR006054">
    <property type="entry name" value="DnaQ"/>
</dbReference>
<dbReference type="SUPFAM" id="SSF82771">
    <property type="entry name" value="GIY-YIG endonuclease"/>
    <property type="match status" value="1"/>
</dbReference>
<dbReference type="PANTHER" id="PTHR30231:SF41">
    <property type="entry name" value="DNA POLYMERASE III SUBUNIT EPSILON"/>
    <property type="match status" value="1"/>
</dbReference>
<comment type="caution">
    <text evidence="2">The sequence shown here is derived from an EMBL/GenBank/DDBJ whole genome shotgun (WGS) entry which is preliminary data.</text>
</comment>
<dbReference type="InterPro" id="IPR047296">
    <property type="entry name" value="GIY-YIG_UvrC_Cho"/>
</dbReference>
<dbReference type="Gene3D" id="3.30.420.10">
    <property type="entry name" value="Ribonuclease H-like superfamily/Ribonuclease H"/>
    <property type="match status" value="1"/>
</dbReference>
<dbReference type="CDD" id="cd10434">
    <property type="entry name" value="GIY-YIG_UvrC_Cho"/>
    <property type="match status" value="1"/>
</dbReference>
<dbReference type="CDD" id="cd06127">
    <property type="entry name" value="DEDDh"/>
    <property type="match status" value="1"/>
</dbReference>
<dbReference type="InterPro" id="IPR035901">
    <property type="entry name" value="GIY-YIG_endonuc_sf"/>
</dbReference>
<dbReference type="InterPro" id="IPR013520">
    <property type="entry name" value="Ribonucl_H"/>
</dbReference>
<keyword evidence="3" id="KW-1185">Reference proteome</keyword>
<reference evidence="3" key="1">
    <citation type="journal article" date="2019" name="Int. J. Syst. Evol. Microbiol.">
        <title>The Global Catalogue of Microorganisms (GCM) 10K type strain sequencing project: providing services to taxonomists for standard genome sequencing and annotation.</title>
        <authorList>
            <consortium name="The Broad Institute Genomics Platform"/>
            <consortium name="The Broad Institute Genome Sequencing Center for Infectious Disease"/>
            <person name="Wu L."/>
            <person name="Ma J."/>
        </authorList>
    </citation>
    <scope>NUCLEOTIDE SEQUENCE [LARGE SCALE GENOMIC DNA]</scope>
    <source>
        <strain evidence="3">CCUG 63682</strain>
    </source>
</reference>
<dbReference type="InterPro" id="IPR000305">
    <property type="entry name" value="GIY-YIG_endonuc"/>
</dbReference>
<gene>
    <name evidence="2" type="ORF">ACFO5O_07270</name>
</gene>
<accession>A0ABV9N3D8</accession>
<sequence>MYAILDIETTGGKYNEEGITEIAIYKFDGHKVVDKFISLVNPEREIQPFVVNLTGINANMLRNAPKFYEVAKRIVEITDDCIIVAHNAQFDNRILKTEFKRLGFGFKRETLCTVELSKRLIPGQDSYSLGKLSRSLGIPVSDRHRANGDALATLKLFKILLNKDLNKYIIQDSIRLEPKRQMEPNHKRIIEELPSVTGVYYIHDENGKIIYIGKSKNIKHRINQHLTDTSPKSKKIQLLVAAVTYETTGSELVALLKESEEIKQNKPLYNRALRRNLFTHALYSFKDDNGYINLKIDKADGRKNPITTFSTKQSAKSFLFKAIEEFELCQKLTGLYPSKTSCFNYTIKSCHGACIKKETPESYNERINQLIKKNSYNNQNMVIIDRGRDIDERSAILIEDGVFKGLGFFDLNYQINTIDVLRSIITPMENNRDTQHIIQNYLRKNKKLKIIHFNNL</sequence>
<keyword evidence="2" id="KW-0378">Hydrolase</keyword>
<dbReference type="SUPFAM" id="SSF53098">
    <property type="entry name" value="Ribonuclease H-like"/>
    <property type="match status" value="1"/>
</dbReference>
<dbReference type="Gene3D" id="3.40.1440.10">
    <property type="entry name" value="GIY-YIG endonuclease"/>
    <property type="match status" value="1"/>
</dbReference>
<dbReference type="PROSITE" id="PS50164">
    <property type="entry name" value="GIY_YIG"/>
    <property type="match status" value="1"/>
</dbReference>
<dbReference type="SMART" id="SM00479">
    <property type="entry name" value="EXOIII"/>
    <property type="match status" value="1"/>
</dbReference>
<dbReference type="PANTHER" id="PTHR30231">
    <property type="entry name" value="DNA POLYMERASE III SUBUNIT EPSILON"/>
    <property type="match status" value="1"/>
</dbReference>
<dbReference type="EMBL" id="JBHSGP010000012">
    <property type="protein sequence ID" value="MFC4722115.1"/>
    <property type="molecule type" value="Genomic_DNA"/>
</dbReference>
<proteinExistence type="predicted"/>
<keyword evidence="2" id="KW-0269">Exonuclease</keyword>
<dbReference type="InterPro" id="IPR036397">
    <property type="entry name" value="RNaseH_sf"/>
</dbReference>
<evidence type="ECO:0000259" key="1">
    <source>
        <dbReference type="PROSITE" id="PS50164"/>
    </source>
</evidence>
<dbReference type="Pfam" id="PF01541">
    <property type="entry name" value="GIY-YIG"/>
    <property type="match status" value="1"/>
</dbReference>
<dbReference type="SMART" id="SM00465">
    <property type="entry name" value="GIYc"/>
    <property type="match status" value="1"/>
</dbReference>
<name>A0ABV9N3D8_9FLAO</name>
<protein>
    <submittedName>
        <fullName evidence="2">Exonuclease domain-containing protein</fullName>
    </submittedName>
</protein>
<keyword evidence="2" id="KW-0540">Nuclease</keyword>
<dbReference type="Proteomes" id="UP001595953">
    <property type="component" value="Unassembled WGS sequence"/>
</dbReference>
<evidence type="ECO:0000313" key="3">
    <source>
        <dbReference type="Proteomes" id="UP001595953"/>
    </source>
</evidence>
<dbReference type="NCBIfam" id="TIGR00573">
    <property type="entry name" value="dnaq"/>
    <property type="match status" value="1"/>
</dbReference>
<organism evidence="2 3">
    <name type="scientific">Geojedonia litorea</name>
    <dbReference type="NCBI Taxonomy" id="1268269"/>
    <lineage>
        <taxon>Bacteria</taxon>
        <taxon>Pseudomonadati</taxon>
        <taxon>Bacteroidota</taxon>
        <taxon>Flavobacteriia</taxon>
        <taxon>Flavobacteriales</taxon>
        <taxon>Flavobacteriaceae</taxon>
        <taxon>Geojedonia</taxon>
    </lineage>
</organism>